<protein>
    <submittedName>
        <fullName evidence="1">DNA-3-methyladenine glycosylase I</fullName>
        <ecNumber evidence="1">3.2.2.20</ecNumber>
    </submittedName>
</protein>
<dbReference type="PANTHER" id="PTHR30037:SF3">
    <property type="entry name" value="BLR0857 PROTEIN"/>
    <property type="match status" value="1"/>
</dbReference>
<dbReference type="Pfam" id="PF03352">
    <property type="entry name" value="Adenine_glyco"/>
    <property type="match status" value="1"/>
</dbReference>
<gene>
    <name evidence="1" type="ORF">ACCI49_12915</name>
</gene>
<keyword evidence="1" id="KW-0378">Hydrolase</keyword>
<dbReference type="GO" id="GO:0008725">
    <property type="term" value="F:DNA-3-methyladenine glycosylase activity"/>
    <property type="evidence" value="ECO:0007669"/>
    <property type="project" value="UniProtKB-EC"/>
</dbReference>
<sequence>MRNFLDIEAPVIDRFGGEAGLEARLTKPKVAEQIQSIPNSQWLSAASRAVFQAGFSWKVVEKKWPSIENIFHGFDLSFCRYLPEEVLDELMRQEGMIKHWTKTRSIPRNADFFWHLSSEHGSLGDYFSHWNTANYIENLKYLRKGGDRLGGKTAQVFLRRMGMDTLVFASDTIRALVREGVVDKSPSSKKDWAALQEAIETWQMQSNRSLNEISQILSLSVG</sequence>
<evidence type="ECO:0000313" key="2">
    <source>
        <dbReference type="Proteomes" id="UP001569428"/>
    </source>
</evidence>
<organism evidence="1 2">
    <name type="scientific">Microbulbifer epialgicus</name>
    <dbReference type="NCBI Taxonomy" id="393907"/>
    <lineage>
        <taxon>Bacteria</taxon>
        <taxon>Pseudomonadati</taxon>
        <taxon>Pseudomonadota</taxon>
        <taxon>Gammaproteobacteria</taxon>
        <taxon>Cellvibrionales</taxon>
        <taxon>Microbulbiferaceae</taxon>
        <taxon>Microbulbifer</taxon>
    </lineage>
</organism>
<dbReference type="InterPro" id="IPR005019">
    <property type="entry name" value="Adenine_glyco"/>
</dbReference>
<name>A0ABV4P230_9GAMM</name>
<dbReference type="RefSeq" id="WP_371839426.1">
    <property type="nucleotide sequence ID" value="NZ_JBGMEK010000027.1"/>
</dbReference>
<reference evidence="1 2" key="1">
    <citation type="submission" date="2024-08" db="EMBL/GenBank/DDBJ databases">
        <authorList>
            <person name="Ishaq N."/>
        </authorList>
    </citation>
    <scope>NUCLEOTIDE SEQUENCE [LARGE SCALE GENOMIC DNA]</scope>
    <source>
        <strain evidence="1 2">DSM 18651</strain>
    </source>
</reference>
<keyword evidence="2" id="KW-1185">Reference proteome</keyword>
<proteinExistence type="predicted"/>
<keyword evidence="1" id="KW-0326">Glycosidase</keyword>
<dbReference type="Gene3D" id="1.10.340.30">
    <property type="entry name" value="Hypothetical protein, domain 2"/>
    <property type="match status" value="1"/>
</dbReference>
<dbReference type="Proteomes" id="UP001569428">
    <property type="component" value="Unassembled WGS sequence"/>
</dbReference>
<dbReference type="EC" id="3.2.2.20" evidence="1"/>
<evidence type="ECO:0000313" key="1">
    <source>
        <dbReference type="EMBL" id="MFA0811818.1"/>
    </source>
</evidence>
<dbReference type="EMBL" id="JBGMEK010000027">
    <property type="protein sequence ID" value="MFA0811818.1"/>
    <property type="molecule type" value="Genomic_DNA"/>
</dbReference>
<dbReference type="PANTHER" id="PTHR30037">
    <property type="entry name" value="DNA-3-METHYLADENINE GLYCOSYLASE 1"/>
    <property type="match status" value="1"/>
</dbReference>
<accession>A0ABV4P230</accession>
<comment type="caution">
    <text evidence="1">The sequence shown here is derived from an EMBL/GenBank/DDBJ whole genome shotgun (WGS) entry which is preliminary data.</text>
</comment>
<dbReference type="SUPFAM" id="SSF48150">
    <property type="entry name" value="DNA-glycosylase"/>
    <property type="match status" value="1"/>
</dbReference>
<dbReference type="InterPro" id="IPR011257">
    <property type="entry name" value="DNA_glycosylase"/>
</dbReference>
<dbReference type="InterPro" id="IPR052891">
    <property type="entry name" value="DNA-3mA_glycosylase"/>
</dbReference>